<organism evidence="2 3">
    <name type="scientific">Candidatus Lachnoclostridium stercoripullorum</name>
    <dbReference type="NCBI Taxonomy" id="2838635"/>
    <lineage>
        <taxon>Bacteria</taxon>
        <taxon>Bacillati</taxon>
        <taxon>Bacillota</taxon>
        <taxon>Clostridia</taxon>
        <taxon>Lachnospirales</taxon>
        <taxon>Lachnospiraceae</taxon>
    </lineage>
</organism>
<reference evidence="2" key="2">
    <citation type="submission" date="2021-04" db="EMBL/GenBank/DDBJ databases">
        <authorList>
            <person name="Gilroy R."/>
        </authorList>
    </citation>
    <scope>NUCLEOTIDE SEQUENCE</scope>
    <source>
        <strain evidence="2">ChiGjej4B4-12881</strain>
    </source>
</reference>
<sequence length="79" mass="8390">MNSSRPGDTSPRPSKARRVLALAGALILAALYLATLILAVTGSEHTMGLLMATLFASIAVPVFIYVVQLAMKAFQKKSE</sequence>
<keyword evidence="1" id="KW-0812">Transmembrane</keyword>
<gene>
    <name evidence="2" type="ORF">IAA28_01730</name>
</gene>
<protein>
    <submittedName>
        <fullName evidence="2">Uncharacterized protein</fullName>
    </submittedName>
</protein>
<evidence type="ECO:0000313" key="2">
    <source>
        <dbReference type="EMBL" id="HIX51508.1"/>
    </source>
</evidence>
<keyword evidence="1" id="KW-0472">Membrane</keyword>
<reference evidence="2" key="1">
    <citation type="journal article" date="2021" name="PeerJ">
        <title>Extensive microbial diversity within the chicken gut microbiome revealed by metagenomics and culture.</title>
        <authorList>
            <person name="Gilroy R."/>
            <person name="Ravi A."/>
            <person name="Getino M."/>
            <person name="Pursley I."/>
            <person name="Horton D.L."/>
            <person name="Alikhan N.F."/>
            <person name="Baker D."/>
            <person name="Gharbi K."/>
            <person name="Hall N."/>
            <person name="Watson M."/>
            <person name="Adriaenssens E.M."/>
            <person name="Foster-Nyarko E."/>
            <person name="Jarju S."/>
            <person name="Secka A."/>
            <person name="Antonio M."/>
            <person name="Oren A."/>
            <person name="Chaudhuri R.R."/>
            <person name="La Ragione R."/>
            <person name="Hildebrand F."/>
            <person name="Pallen M.J."/>
        </authorList>
    </citation>
    <scope>NUCLEOTIDE SEQUENCE</scope>
    <source>
        <strain evidence="2">ChiGjej4B4-12881</strain>
    </source>
</reference>
<feature type="transmembrane region" description="Helical" evidence="1">
    <location>
        <begin position="20"/>
        <end position="41"/>
    </location>
</feature>
<comment type="caution">
    <text evidence="2">The sequence shown here is derived from an EMBL/GenBank/DDBJ whole genome shotgun (WGS) entry which is preliminary data.</text>
</comment>
<name>A0A9D1W3I3_9FIRM</name>
<dbReference type="EMBL" id="DXEU01000029">
    <property type="protein sequence ID" value="HIX51508.1"/>
    <property type="molecule type" value="Genomic_DNA"/>
</dbReference>
<keyword evidence="1" id="KW-1133">Transmembrane helix</keyword>
<accession>A0A9D1W3I3</accession>
<feature type="transmembrane region" description="Helical" evidence="1">
    <location>
        <begin position="47"/>
        <end position="67"/>
    </location>
</feature>
<proteinExistence type="predicted"/>
<dbReference type="Proteomes" id="UP000886780">
    <property type="component" value="Unassembled WGS sequence"/>
</dbReference>
<evidence type="ECO:0000256" key="1">
    <source>
        <dbReference type="SAM" id="Phobius"/>
    </source>
</evidence>
<dbReference type="AlphaFoldDB" id="A0A9D1W3I3"/>
<evidence type="ECO:0000313" key="3">
    <source>
        <dbReference type="Proteomes" id="UP000886780"/>
    </source>
</evidence>